<proteinExistence type="predicted"/>
<evidence type="ECO:0000256" key="1">
    <source>
        <dbReference type="ARBA" id="ARBA00022723"/>
    </source>
</evidence>
<dbReference type="PROSITE" id="PS50865">
    <property type="entry name" value="ZF_MYND_2"/>
    <property type="match status" value="1"/>
</dbReference>
<evidence type="ECO:0000256" key="4">
    <source>
        <dbReference type="PROSITE-ProRule" id="PRU00134"/>
    </source>
</evidence>
<dbReference type="SUPFAM" id="SSF144232">
    <property type="entry name" value="HIT/MYND zinc finger-like"/>
    <property type="match status" value="1"/>
</dbReference>
<evidence type="ECO:0000256" key="2">
    <source>
        <dbReference type="ARBA" id="ARBA00022771"/>
    </source>
</evidence>
<dbReference type="Pfam" id="PF01753">
    <property type="entry name" value="zf-MYND"/>
    <property type="match status" value="1"/>
</dbReference>
<keyword evidence="1" id="KW-0479">Metal-binding</keyword>
<keyword evidence="3" id="KW-0862">Zinc</keyword>
<keyword evidence="2 4" id="KW-0863">Zinc-finger</keyword>
<accession>A0A0D2Q6A4</accession>
<gene>
    <name evidence="6" type="ORF">HYPSUDRAFT_988026</name>
</gene>
<dbReference type="GO" id="GO:0008270">
    <property type="term" value="F:zinc ion binding"/>
    <property type="evidence" value="ECO:0007669"/>
    <property type="project" value="UniProtKB-KW"/>
</dbReference>
<protein>
    <recommendedName>
        <fullName evidence="5">MYND-type domain-containing protein</fullName>
    </recommendedName>
</protein>
<dbReference type="OMA" id="GYVACES"/>
<dbReference type="Gene3D" id="6.10.140.2220">
    <property type="match status" value="1"/>
</dbReference>
<organism evidence="6 7">
    <name type="scientific">Hypholoma sublateritium (strain FD-334 SS-4)</name>
    <dbReference type="NCBI Taxonomy" id="945553"/>
    <lineage>
        <taxon>Eukaryota</taxon>
        <taxon>Fungi</taxon>
        <taxon>Dikarya</taxon>
        <taxon>Basidiomycota</taxon>
        <taxon>Agaricomycotina</taxon>
        <taxon>Agaricomycetes</taxon>
        <taxon>Agaricomycetidae</taxon>
        <taxon>Agaricales</taxon>
        <taxon>Agaricineae</taxon>
        <taxon>Strophariaceae</taxon>
        <taxon>Hypholoma</taxon>
    </lineage>
</organism>
<dbReference type="OrthoDB" id="432970at2759"/>
<reference evidence="7" key="1">
    <citation type="submission" date="2014-04" db="EMBL/GenBank/DDBJ databases">
        <title>Evolutionary Origins and Diversification of the Mycorrhizal Mutualists.</title>
        <authorList>
            <consortium name="DOE Joint Genome Institute"/>
            <consortium name="Mycorrhizal Genomics Consortium"/>
            <person name="Kohler A."/>
            <person name="Kuo A."/>
            <person name="Nagy L.G."/>
            <person name="Floudas D."/>
            <person name="Copeland A."/>
            <person name="Barry K.W."/>
            <person name="Cichocki N."/>
            <person name="Veneault-Fourrey C."/>
            <person name="LaButti K."/>
            <person name="Lindquist E.A."/>
            <person name="Lipzen A."/>
            <person name="Lundell T."/>
            <person name="Morin E."/>
            <person name="Murat C."/>
            <person name="Riley R."/>
            <person name="Ohm R."/>
            <person name="Sun H."/>
            <person name="Tunlid A."/>
            <person name="Henrissat B."/>
            <person name="Grigoriev I.V."/>
            <person name="Hibbett D.S."/>
            <person name="Martin F."/>
        </authorList>
    </citation>
    <scope>NUCLEOTIDE SEQUENCE [LARGE SCALE GENOMIC DNA]</scope>
    <source>
        <strain evidence="7">FD-334 SS-4</strain>
    </source>
</reference>
<dbReference type="InterPro" id="IPR002893">
    <property type="entry name" value="Znf_MYND"/>
</dbReference>
<feature type="domain" description="MYND-type" evidence="5">
    <location>
        <begin position="1"/>
        <end position="41"/>
    </location>
</feature>
<name>A0A0D2Q6A4_HYPSF</name>
<dbReference type="AlphaFoldDB" id="A0A0D2Q6A4"/>
<dbReference type="STRING" id="945553.A0A0D2Q6A4"/>
<evidence type="ECO:0000313" key="6">
    <source>
        <dbReference type="EMBL" id="KJA27130.1"/>
    </source>
</evidence>
<evidence type="ECO:0000313" key="7">
    <source>
        <dbReference type="Proteomes" id="UP000054270"/>
    </source>
</evidence>
<keyword evidence="7" id="KW-1185">Reference proteome</keyword>
<evidence type="ECO:0000256" key="3">
    <source>
        <dbReference type="ARBA" id="ARBA00022833"/>
    </source>
</evidence>
<sequence length="190" mass="22050">MLCWRPDCDNGAEQRCSGCKTATYCSEACQKAHWSAHKKECKLNRIIYDMEQKEEEEEKKNGGPQKPRKTHCTGCNGKFKEDWLEVDQECPDCGYITCESCACSNSRGSCYCQESNFGRYRYCSVEPRPYHRGKRGQYRGDYHPTKEAGYDYNPVDRPEAFTDTPQTCKSCGKVAFLMKEEYKSQYLFPY</sequence>
<evidence type="ECO:0000259" key="5">
    <source>
        <dbReference type="PROSITE" id="PS50865"/>
    </source>
</evidence>
<dbReference type="Proteomes" id="UP000054270">
    <property type="component" value="Unassembled WGS sequence"/>
</dbReference>
<dbReference type="PROSITE" id="PS01360">
    <property type="entry name" value="ZF_MYND_1"/>
    <property type="match status" value="1"/>
</dbReference>
<dbReference type="EMBL" id="KN817525">
    <property type="protein sequence ID" value="KJA27130.1"/>
    <property type="molecule type" value="Genomic_DNA"/>
</dbReference>